<comment type="caution">
    <text evidence="2">The sequence shown here is derived from an EMBL/GenBank/DDBJ whole genome shotgun (WGS) entry which is preliminary data.</text>
</comment>
<keyword evidence="1" id="KW-1133">Transmembrane helix</keyword>
<accession>A0ABU5CH76</accession>
<proteinExistence type="predicted"/>
<evidence type="ECO:0000256" key="1">
    <source>
        <dbReference type="SAM" id="Phobius"/>
    </source>
</evidence>
<reference evidence="2 3" key="1">
    <citation type="submission" date="2023-10" db="EMBL/GenBank/DDBJ databases">
        <title>179-bfca-hs.</title>
        <authorList>
            <person name="Miliotis G."/>
            <person name="Sengupta P."/>
            <person name="Hameed A."/>
            <person name="Chuvochina M."/>
            <person name="Mcdonagh F."/>
            <person name="Simpson A.C."/>
            <person name="Singh N.K."/>
            <person name="Rekha P.D."/>
            <person name="Raman K."/>
            <person name="Hugenholtz P."/>
            <person name="Venkateswaran K."/>
        </authorList>
    </citation>
    <scope>NUCLEOTIDE SEQUENCE [LARGE SCALE GENOMIC DNA]</scope>
    <source>
        <strain evidence="2 3">179-BFC-A-HS</strain>
    </source>
</reference>
<evidence type="ECO:0000313" key="3">
    <source>
        <dbReference type="Proteomes" id="UP001228376"/>
    </source>
</evidence>
<organism evidence="2 3">
    <name type="scientific">Tigheibacillus jepli</name>
    <dbReference type="NCBI Taxonomy" id="3035914"/>
    <lineage>
        <taxon>Bacteria</taxon>
        <taxon>Bacillati</taxon>
        <taxon>Bacillota</taxon>
        <taxon>Bacilli</taxon>
        <taxon>Bacillales</taxon>
        <taxon>Bacillaceae</taxon>
        <taxon>Tigheibacillus</taxon>
    </lineage>
</organism>
<keyword evidence="3" id="KW-1185">Reference proteome</keyword>
<gene>
    <name evidence="2" type="ORF">P5G51_005290</name>
</gene>
<keyword evidence="1" id="KW-0812">Transmembrane</keyword>
<feature type="transmembrane region" description="Helical" evidence="1">
    <location>
        <begin position="54"/>
        <end position="76"/>
    </location>
</feature>
<sequence>MNLILTIAVIAVLVWGIIPAGFAFMIGLCIALPLNYPKISDQTESIRTHAPNALTMGSIILAAGSFLGILTGTGMLDAIAADIVKVLPGFIGPYLHLVLGIVGIPLELLLSTDAYYFALLPVADSIGSGFGIDSLSMAYSMIVGNIVGTFISPFSPALWLALGLAGAEMGKHIRYSIFWLWGISLVLMVISVLLGVIHV</sequence>
<dbReference type="EMBL" id="JAROCA020000001">
    <property type="protein sequence ID" value="MDY0404890.1"/>
    <property type="molecule type" value="Genomic_DNA"/>
</dbReference>
<feature type="transmembrane region" description="Helical" evidence="1">
    <location>
        <begin position="7"/>
        <end position="34"/>
    </location>
</feature>
<feature type="transmembrane region" description="Helical" evidence="1">
    <location>
        <begin position="177"/>
        <end position="197"/>
    </location>
</feature>
<name>A0ABU5CH76_9BACI</name>
<keyword evidence="1" id="KW-0472">Membrane</keyword>
<dbReference type="Proteomes" id="UP001228376">
    <property type="component" value="Unassembled WGS sequence"/>
</dbReference>
<feature type="transmembrane region" description="Helical" evidence="1">
    <location>
        <begin position="138"/>
        <end position="165"/>
    </location>
</feature>
<evidence type="ECO:0000313" key="2">
    <source>
        <dbReference type="EMBL" id="MDY0404890.1"/>
    </source>
</evidence>
<protein>
    <submittedName>
        <fullName evidence="2">SLC13 family permease</fullName>
    </submittedName>
</protein>